<feature type="region of interest" description="Disordered" evidence="1">
    <location>
        <begin position="123"/>
        <end position="159"/>
    </location>
</feature>
<feature type="compositionally biased region" description="Polar residues" evidence="1">
    <location>
        <begin position="123"/>
        <end position="137"/>
    </location>
</feature>
<dbReference type="AlphaFoldDB" id="A0A0C3IYW4"/>
<reference evidence="2 3" key="1">
    <citation type="submission" date="2014-04" db="EMBL/GenBank/DDBJ databases">
        <authorList>
            <consortium name="DOE Joint Genome Institute"/>
            <person name="Kuo A."/>
            <person name="Kohler A."/>
            <person name="Costa M.D."/>
            <person name="Nagy L.G."/>
            <person name="Floudas D."/>
            <person name="Copeland A."/>
            <person name="Barry K.W."/>
            <person name="Cichocki N."/>
            <person name="Veneault-Fourrey C."/>
            <person name="LaButti K."/>
            <person name="Lindquist E.A."/>
            <person name="Lipzen A."/>
            <person name="Lundell T."/>
            <person name="Morin E."/>
            <person name="Murat C."/>
            <person name="Sun H."/>
            <person name="Tunlid A."/>
            <person name="Henrissat B."/>
            <person name="Grigoriev I.V."/>
            <person name="Hibbett D.S."/>
            <person name="Martin F."/>
            <person name="Nordberg H.P."/>
            <person name="Cantor M.N."/>
            <person name="Hua S.X."/>
        </authorList>
    </citation>
    <scope>NUCLEOTIDE SEQUENCE [LARGE SCALE GENOMIC DNA]</scope>
    <source>
        <strain evidence="2 3">Marx 270</strain>
    </source>
</reference>
<evidence type="ECO:0000256" key="1">
    <source>
        <dbReference type="SAM" id="MobiDB-lite"/>
    </source>
</evidence>
<dbReference type="HOGENOM" id="CLU_689102_0_0_1"/>
<dbReference type="Proteomes" id="UP000054217">
    <property type="component" value="Unassembled WGS sequence"/>
</dbReference>
<feature type="compositionally biased region" description="Polar residues" evidence="1">
    <location>
        <begin position="372"/>
        <end position="381"/>
    </location>
</feature>
<sequence>MSAAAAYAVRSGSFIHDTNVNLTSNLLTSEQRAAIRKSNRKAEQVLGVTLTRDVSAFENNFGLLMATIGAKRSRSRQPSNVTFVGTLKDFGVKMMGLDGRKKQRCADESRSYHQPIVLRSAAGSTSSLERRYSSTATSDEDYDDGHEDGSDLDKEYLTEPRRTSVGIPTIFVPPSLPFLSDAAQDDVPANYQSRSPLAPLITDDTTGSLSHHFGRRHSLCLPPKRCNFIPSFRRDDASETCSSPESEYFVPQSEDFQWDFPDPFNTPTTDPTYAFVMARYAKMHLGDNIAPHQHDDSKFGGHLPFANLRPPPPPSSLSDCESETVIDSRFHTPIARLSLGAVGGGAQLGTVEPTNIPSRLGSPQDGYDSRASRNNSTSSDDPCSFALLRADLEYVNAMLRAQETREAKEAITEEIRRREKRARLRSHLKKIAVLGEEARAVVTTAA</sequence>
<dbReference type="InParanoid" id="A0A0C3IYW4"/>
<gene>
    <name evidence="2" type="ORF">M404DRAFT_1002748</name>
</gene>
<name>A0A0C3IYW4_PISTI</name>
<evidence type="ECO:0000313" key="3">
    <source>
        <dbReference type="Proteomes" id="UP000054217"/>
    </source>
</evidence>
<accession>A0A0C3IYW4</accession>
<dbReference type="EMBL" id="KN831984">
    <property type="protein sequence ID" value="KIO01993.1"/>
    <property type="molecule type" value="Genomic_DNA"/>
</dbReference>
<feature type="region of interest" description="Disordered" evidence="1">
    <location>
        <begin position="349"/>
        <end position="382"/>
    </location>
</feature>
<organism evidence="2 3">
    <name type="scientific">Pisolithus tinctorius Marx 270</name>
    <dbReference type="NCBI Taxonomy" id="870435"/>
    <lineage>
        <taxon>Eukaryota</taxon>
        <taxon>Fungi</taxon>
        <taxon>Dikarya</taxon>
        <taxon>Basidiomycota</taxon>
        <taxon>Agaricomycotina</taxon>
        <taxon>Agaricomycetes</taxon>
        <taxon>Agaricomycetidae</taxon>
        <taxon>Boletales</taxon>
        <taxon>Sclerodermatineae</taxon>
        <taxon>Pisolithaceae</taxon>
        <taxon>Pisolithus</taxon>
    </lineage>
</organism>
<evidence type="ECO:0000313" key="2">
    <source>
        <dbReference type="EMBL" id="KIO01993.1"/>
    </source>
</evidence>
<feature type="compositionally biased region" description="Basic and acidic residues" evidence="1">
    <location>
        <begin position="147"/>
        <end position="159"/>
    </location>
</feature>
<proteinExistence type="predicted"/>
<reference evidence="3" key="2">
    <citation type="submission" date="2015-01" db="EMBL/GenBank/DDBJ databases">
        <title>Evolutionary Origins and Diversification of the Mycorrhizal Mutualists.</title>
        <authorList>
            <consortium name="DOE Joint Genome Institute"/>
            <consortium name="Mycorrhizal Genomics Consortium"/>
            <person name="Kohler A."/>
            <person name="Kuo A."/>
            <person name="Nagy L.G."/>
            <person name="Floudas D."/>
            <person name="Copeland A."/>
            <person name="Barry K.W."/>
            <person name="Cichocki N."/>
            <person name="Veneault-Fourrey C."/>
            <person name="LaButti K."/>
            <person name="Lindquist E.A."/>
            <person name="Lipzen A."/>
            <person name="Lundell T."/>
            <person name="Morin E."/>
            <person name="Murat C."/>
            <person name="Riley R."/>
            <person name="Ohm R."/>
            <person name="Sun H."/>
            <person name="Tunlid A."/>
            <person name="Henrissat B."/>
            <person name="Grigoriev I.V."/>
            <person name="Hibbett D.S."/>
            <person name="Martin F."/>
        </authorList>
    </citation>
    <scope>NUCLEOTIDE SEQUENCE [LARGE SCALE GENOMIC DNA]</scope>
    <source>
        <strain evidence="3">Marx 270</strain>
    </source>
</reference>
<keyword evidence="3" id="KW-1185">Reference proteome</keyword>
<dbReference type="OrthoDB" id="2659658at2759"/>
<protein>
    <submittedName>
        <fullName evidence="2">Uncharacterized protein</fullName>
    </submittedName>
</protein>
<feature type="region of interest" description="Disordered" evidence="1">
    <location>
        <begin position="300"/>
        <end position="322"/>
    </location>
</feature>